<feature type="compositionally biased region" description="Low complexity" evidence="1">
    <location>
        <begin position="30"/>
        <end position="50"/>
    </location>
</feature>
<sequence length="348" mass="37171">MALIYSPDSPMSRITISSLHPRKGGGSKGKGSTSGSKGGSTPTRKGGSSTRLGFSSGVSGKTMSSYSPGGGKPFKLGSSSPFSGRLAGGGTRAQVFGNSRYGSGYPYGGSGTYIDYRPLPYVFYPVPIYPDYYGSDTYAHFNDTQRPGGNVSVVILQGNNFPHTPEIYRVVGDRFSVSAVLDAVVIDCSVQNTTLISFDLTANSYPEPEQIIQWYRASTFGLSLDSYNNSASLPSNMPSSNNTAPLPLSADTPLPNGLNMTFLSCLNMTIGASIPLVDPPRSYQYRRGILIGIILAAIVGFLFFVGVFIHHRRQRRLRNLGLVKPQTSNTAKTGPCDLPCGLIGFFCC</sequence>
<accession>A0A067P5R1</accession>
<evidence type="ECO:0000313" key="4">
    <source>
        <dbReference type="Proteomes" id="UP000027265"/>
    </source>
</evidence>
<feature type="transmembrane region" description="Helical" evidence="2">
    <location>
        <begin position="289"/>
        <end position="309"/>
    </location>
</feature>
<evidence type="ECO:0000256" key="2">
    <source>
        <dbReference type="SAM" id="Phobius"/>
    </source>
</evidence>
<evidence type="ECO:0000256" key="1">
    <source>
        <dbReference type="SAM" id="MobiDB-lite"/>
    </source>
</evidence>
<reference evidence="4" key="1">
    <citation type="journal article" date="2014" name="Proc. Natl. Acad. Sci. U.S.A.">
        <title>Extensive sampling of basidiomycete genomes demonstrates inadequacy of the white-rot/brown-rot paradigm for wood decay fungi.</title>
        <authorList>
            <person name="Riley R."/>
            <person name="Salamov A.A."/>
            <person name="Brown D.W."/>
            <person name="Nagy L.G."/>
            <person name="Floudas D."/>
            <person name="Held B.W."/>
            <person name="Levasseur A."/>
            <person name="Lombard V."/>
            <person name="Morin E."/>
            <person name="Otillar R."/>
            <person name="Lindquist E.A."/>
            <person name="Sun H."/>
            <person name="LaButti K.M."/>
            <person name="Schmutz J."/>
            <person name="Jabbour D."/>
            <person name="Luo H."/>
            <person name="Baker S.E."/>
            <person name="Pisabarro A.G."/>
            <person name="Walton J.D."/>
            <person name="Blanchette R.A."/>
            <person name="Henrissat B."/>
            <person name="Martin F."/>
            <person name="Cullen D."/>
            <person name="Hibbett D.S."/>
            <person name="Grigoriev I.V."/>
        </authorList>
    </citation>
    <scope>NUCLEOTIDE SEQUENCE [LARGE SCALE GENOMIC DNA]</scope>
    <source>
        <strain evidence="4">MUCL 33604</strain>
    </source>
</reference>
<dbReference type="Proteomes" id="UP000027265">
    <property type="component" value="Unassembled WGS sequence"/>
</dbReference>
<organism evidence="3 4">
    <name type="scientific">Jaapia argillacea MUCL 33604</name>
    <dbReference type="NCBI Taxonomy" id="933084"/>
    <lineage>
        <taxon>Eukaryota</taxon>
        <taxon>Fungi</taxon>
        <taxon>Dikarya</taxon>
        <taxon>Basidiomycota</taxon>
        <taxon>Agaricomycotina</taxon>
        <taxon>Agaricomycetes</taxon>
        <taxon>Agaricomycetidae</taxon>
        <taxon>Jaapiales</taxon>
        <taxon>Jaapiaceae</taxon>
        <taxon>Jaapia</taxon>
    </lineage>
</organism>
<keyword evidence="4" id="KW-1185">Reference proteome</keyword>
<feature type="region of interest" description="Disordered" evidence="1">
    <location>
        <begin position="1"/>
        <end position="71"/>
    </location>
</feature>
<feature type="compositionally biased region" description="Polar residues" evidence="1">
    <location>
        <begin position="51"/>
        <end position="67"/>
    </location>
</feature>
<dbReference type="EMBL" id="KL197763">
    <property type="protein sequence ID" value="KDQ50248.1"/>
    <property type="molecule type" value="Genomic_DNA"/>
</dbReference>
<dbReference type="OrthoDB" id="3365917at2759"/>
<dbReference type="HOGENOM" id="CLU_057147_2_0_1"/>
<evidence type="ECO:0000313" key="3">
    <source>
        <dbReference type="EMBL" id="KDQ50248.1"/>
    </source>
</evidence>
<proteinExistence type="predicted"/>
<name>A0A067P5R1_9AGAM</name>
<dbReference type="AlphaFoldDB" id="A0A067P5R1"/>
<gene>
    <name evidence="3" type="ORF">JAAARDRAFT_211840</name>
</gene>
<dbReference type="STRING" id="933084.A0A067P5R1"/>
<keyword evidence="2" id="KW-1133">Transmembrane helix</keyword>
<keyword evidence="2" id="KW-0812">Transmembrane</keyword>
<dbReference type="InParanoid" id="A0A067P5R1"/>
<keyword evidence="2" id="KW-0472">Membrane</keyword>
<protein>
    <submittedName>
        <fullName evidence="3">Uncharacterized protein</fullName>
    </submittedName>
</protein>